<comment type="similarity">
    <text evidence="2">Belongs to the major facilitator superfamily.</text>
</comment>
<dbReference type="OMA" id="VPTWPFI"/>
<reference evidence="10 11" key="1">
    <citation type="journal article" date="2007" name="Nat. Biotechnol.">
        <title>Genome sequence of the lignocellulose-bioconverting and xylose-fermenting yeast Pichia stipitis.</title>
        <authorList>
            <person name="Jeffries T.W."/>
            <person name="Grigoriev I.V."/>
            <person name="Grimwood J."/>
            <person name="Laplaza J.M."/>
            <person name="Aerts A."/>
            <person name="Salamov A."/>
            <person name="Schmutz J."/>
            <person name="Lindquist E."/>
            <person name="Dehal P."/>
            <person name="Shapiro H."/>
            <person name="Jin Y.S."/>
            <person name="Passoth V."/>
            <person name="Richardson P.M."/>
        </authorList>
    </citation>
    <scope>NUCLEOTIDE SEQUENCE [LARGE SCALE GENOMIC DNA]</scope>
    <source>
        <strain evidence="11">ATCC 58785 / CBS 6054 / NBRC 10063 / NRRL Y-11545</strain>
    </source>
</reference>
<keyword evidence="6" id="KW-0406">Ion transport</keyword>
<evidence type="ECO:0000256" key="7">
    <source>
        <dbReference type="ARBA" id="ARBA00023136"/>
    </source>
</evidence>
<evidence type="ECO:0000256" key="2">
    <source>
        <dbReference type="ARBA" id="ARBA00008335"/>
    </source>
</evidence>
<evidence type="ECO:0000256" key="9">
    <source>
        <dbReference type="SAM" id="Phobius"/>
    </source>
</evidence>
<sequence>MSDIHRDTLERHVSAEVHKSLSDDTATKESLDVSNDVQDASSEVEEKSIGVLKAEIIAAQWAGKWYYQAILLFSAFLVGYGYGLDGQIRYVFTGYATASYAEHSLLTTIGVVTAVAAAACQPVYARLSDVFGRFELFIVSIVFYVVGTIIESQSKSVQIYAAGSVFYQIGYTGVILIIMCILADFSSLKWRLFYLFVPTFPFIINTWISGDVTSALGMDWSWAIGMWAFIFPLLCLPMIGCMLHMRWLAGRTEEWRQFRIRQTKFQELGPVGFAVYLFWKLDIIGLLLLIVCLGCLLVPLTIAGGVKSKWQDGSIIAPIVIGGLLLPVFGFWESYGARHPIAPFHLLKDRGVWAALVISFLLNFISAIESSYLYAVLLVAVDETQKSATRITSLSSFVSVIGGVFFGLFVVKWRRLKGFIIFGCAIWMVSLGILLHFRSGTSATAGIIGGVCLMGFGTTFFSYPVNVSMQTCTTHEHMAVIISLGLTVYRIGYAAGSSVAGAVWTQALYDKLLDKLGNAELALAAYTDPYTFIIKYTWDTPERQDVVAAYRELQRLLIIIPLVFCVPMLFAGLFLRDHKLNDNQSNKDIEKADNNESLGGYIKNSLNFKKNSEKQ</sequence>
<feature type="transmembrane region" description="Helical" evidence="9">
    <location>
        <begin position="556"/>
        <end position="575"/>
    </location>
</feature>
<evidence type="ECO:0000313" key="10">
    <source>
        <dbReference type="EMBL" id="ABN66487.1"/>
    </source>
</evidence>
<feature type="transmembrane region" description="Helical" evidence="9">
    <location>
        <begin position="136"/>
        <end position="153"/>
    </location>
</feature>
<dbReference type="InterPro" id="IPR036259">
    <property type="entry name" value="MFS_trans_sf"/>
</dbReference>
<dbReference type="FunCoup" id="A3LTX3">
    <property type="interactions" value="39"/>
</dbReference>
<dbReference type="RefSeq" id="XP_001384516.1">
    <property type="nucleotide sequence ID" value="XM_001384479.1"/>
</dbReference>
<dbReference type="GO" id="GO:0005768">
    <property type="term" value="C:endosome"/>
    <property type="evidence" value="ECO:0007669"/>
    <property type="project" value="TreeGrafter"/>
</dbReference>
<evidence type="ECO:0000256" key="3">
    <source>
        <dbReference type="ARBA" id="ARBA00022448"/>
    </source>
</evidence>
<feature type="compositionally biased region" description="Basic and acidic residues" evidence="8">
    <location>
        <begin position="16"/>
        <end position="31"/>
    </location>
</feature>
<dbReference type="EMBL" id="CP000498">
    <property type="protein sequence ID" value="ABN66487.1"/>
    <property type="molecule type" value="Genomic_DNA"/>
</dbReference>
<feature type="transmembrane region" description="Helical" evidence="9">
    <location>
        <begin position="270"/>
        <end position="303"/>
    </location>
</feature>
<dbReference type="AlphaFoldDB" id="A3LTX3"/>
<feature type="transmembrane region" description="Helical" evidence="9">
    <location>
        <begin position="192"/>
        <end position="210"/>
    </location>
</feature>
<evidence type="ECO:0000256" key="6">
    <source>
        <dbReference type="ARBA" id="ARBA00023065"/>
    </source>
</evidence>
<dbReference type="PANTHER" id="PTHR23501:SF92">
    <property type="entry name" value="GLUTATHIONE EXCHANGER 1-RELATED"/>
    <property type="match status" value="1"/>
</dbReference>
<feature type="transmembrane region" description="Helical" evidence="9">
    <location>
        <begin position="443"/>
        <end position="466"/>
    </location>
</feature>
<feature type="transmembrane region" description="Helical" evidence="9">
    <location>
        <begin position="104"/>
        <end position="124"/>
    </location>
</feature>
<accession>A3LTX3</accession>
<feature type="transmembrane region" description="Helical" evidence="9">
    <location>
        <begin position="165"/>
        <end position="185"/>
    </location>
</feature>
<evidence type="ECO:0000313" key="11">
    <source>
        <dbReference type="Proteomes" id="UP000002258"/>
    </source>
</evidence>
<feature type="transmembrane region" description="Helical" evidence="9">
    <location>
        <begin position="391"/>
        <end position="411"/>
    </location>
</feature>
<keyword evidence="11" id="KW-1185">Reference proteome</keyword>
<dbReference type="Proteomes" id="UP000002258">
    <property type="component" value="Chromosome 4"/>
</dbReference>
<feature type="transmembrane region" description="Helical" evidence="9">
    <location>
        <begin position="65"/>
        <end position="84"/>
    </location>
</feature>
<proteinExistence type="inferred from homology"/>
<dbReference type="GO" id="GO:0015343">
    <property type="term" value="F:siderophore-iron transmembrane transporter activity"/>
    <property type="evidence" value="ECO:0007669"/>
    <property type="project" value="TreeGrafter"/>
</dbReference>
<feature type="region of interest" description="Disordered" evidence="8">
    <location>
        <begin position="16"/>
        <end position="39"/>
    </location>
</feature>
<evidence type="ECO:0000256" key="5">
    <source>
        <dbReference type="ARBA" id="ARBA00022989"/>
    </source>
</evidence>
<feature type="transmembrane region" description="Helical" evidence="9">
    <location>
        <begin position="353"/>
        <end position="379"/>
    </location>
</feature>
<dbReference type="Gene3D" id="1.20.1250.20">
    <property type="entry name" value="MFS general substrate transporter like domains"/>
    <property type="match status" value="2"/>
</dbReference>
<dbReference type="STRING" id="322104.A3LTX3"/>
<keyword evidence="7 9" id="KW-0472">Membrane</keyword>
<organism evidence="10 11">
    <name type="scientific">Scheffersomyces stipitis (strain ATCC 58785 / CBS 6054 / NBRC 10063 / NRRL Y-11545)</name>
    <name type="common">Yeast</name>
    <name type="synonym">Pichia stipitis</name>
    <dbReference type="NCBI Taxonomy" id="322104"/>
    <lineage>
        <taxon>Eukaryota</taxon>
        <taxon>Fungi</taxon>
        <taxon>Dikarya</taxon>
        <taxon>Ascomycota</taxon>
        <taxon>Saccharomycotina</taxon>
        <taxon>Pichiomycetes</taxon>
        <taxon>Debaryomycetaceae</taxon>
        <taxon>Scheffersomyces</taxon>
    </lineage>
</organism>
<dbReference type="GeneID" id="4838529"/>
<dbReference type="HOGENOM" id="CLU_012970_2_1_1"/>
<feature type="transmembrane region" description="Helical" evidence="9">
    <location>
        <begin position="315"/>
        <end position="332"/>
    </location>
</feature>
<feature type="transmembrane region" description="Helical" evidence="9">
    <location>
        <begin position="418"/>
        <end position="437"/>
    </location>
</feature>
<dbReference type="GO" id="GO:0005774">
    <property type="term" value="C:vacuolar membrane"/>
    <property type="evidence" value="ECO:0007669"/>
    <property type="project" value="TreeGrafter"/>
</dbReference>
<dbReference type="FunFam" id="1.20.1250.20:FF:000197">
    <property type="entry name" value="Siderophore iron transporter 1"/>
    <property type="match status" value="1"/>
</dbReference>
<comment type="subcellular location">
    <subcellularLocation>
        <location evidence="1">Endomembrane system</location>
        <topology evidence="1">Multi-pass membrane protein</topology>
    </subcellularLocation>
</comment>
<dbReference type="InParanoid" id="A3LTX3"/>
<gene>
    <name evidence="10" type="primary">ARN1</name>
    <name evidence="10" type="ORF">PICST_77439</name>
</gene>
<dbReference type="OrthoDB" id="2241241at2759"/>
<dbReference type="SUPFAM" id="SSF103473">
    <property type="entry name" value="MFS general substrate transporter"/>
    <property type="match status" value="1"/>
</dbReference>
<dbReference type="eggNOG" id="KOG0254">
    <property type="taxonomic scope" value="Eukaryota"/>
</dbReference>
<protein>
    <submittedName>
        <fullName evidence="10">Iron-siderophore transporter</fullName>
    </submittedName>
</protein>
<dbReference type="GO" id="GO:0005886">
    <property type="term" value="C:plasma membrane"/>
    <property type="evidence" value="ECO:0007669"/>
    <property type="project" value="TreeGrafter"/>
</dbReference>
<evidence type="ECO:0000256" key="4">
    <source>
        <dbReference type="ARBA" id="ARBA00022692"/>
    </source>
</evidence>
<dbReference type="KEGG" id="pic:PICST_77439"/>
<name>A3LTX3_PICST</name>
<feature type="transmembrane region" description="Helical" evidence="9">
    <location>
        <begin position="222"/>
        <end position="249"/>
    </location>
</feature>
<evidence type="ECO:0000256" key="1">
    <source>
        <dbReference type="ARBA" id="ARBA00004127"/>
    </source>
</evidence>
<evidence type="ECO:0000256" key="8">
    <source>
        <dbReference type="SAM" id="MobiDB-lite"/>
    </source>
</evidence>
<keyword evidence="4 9" id="KW-0812">Transmembrane</keyword>
<keyword evidence="3" id="KW-0813">Transport</keyword>
<keyword evidence="5 9" id="KW-1133">Transmembrane helix</keyword>
<dbReference type="PANTHER" id="PTHR23501">
    <property type="entry name" value="MAJOR FACILITATOR SUPERFAMILY"/>
    <property type="match status" value="1"/>
</dbReference>
<feature type="transmembrane region" description="Helical" evidence="9">
    <location>
        <begin position="478"/>
        <end position="504"/>
    </location>
</feature>